<keyword evidence="2" id="KW-0805">Transcription regulation</keyword>
<sequence length="301" mass="33012">MRLDLVSGAGAIVDLAGRLESCEVDGFGVDFLSWGFFRPVYWRNYSHTHSFFEVCLGYAGEGSFAVADQHHDVGAGSVFLARPGDVHEIISSRSDPLGIAFWGFTCTPQRGSSPSQPGWWSGLTRTDRPLVSVDTGTLSAVVAALADEARSPRSGHQPMLQALGAALVIQTARAFTAEDDLEVDRTRSDRRSFVVAAMERYLLDNLSRPITVRDVAAEVHLSERHAERLFSQQTGVSVMATLRRLRLERAAQLLLDSSSTVTEVARRCGYPEVRPFSTAFRRQYGQPPLTFRANGGTLHLG</sequence>
<dbReference type="InterPro" id="IPR009057">
    <property type="entry name" value="Homeodomain-like_sf"/>
</dbReference>
<evidence type="ECO:0000256" key="5">
    <source>
        <dbReference type="ARBA" id="ARBA00023163"/>
    </source>
</evidence>
<dbReference type="RefSeq" id="WP_204916469.1">
    <property type="nucleotide sequence ID" value="NZ_JAFBCF010000001.1"/>
</dbReference>
<evidence type="ECO:0000256" key="3">
    <source>
        <dbReference type="ARBA" id="ARBA00023125"/>
    </source>
</evidence>
<comment type="caution">
    <text evidence="7">The sequence shown here is derived from an EMBL/GenBank/DDBJ whole genome shotgun (WGS) entry which is preliminary data.</text>
</comment>
<dbReference type="Pfam" id="PF02311">
    <property type="entry name" value="AraC_binding"/>
    <property type="match status" value="1"/>
</dbReference>
<protein>
    <submittedName>
        <fullName evidence="7">AraC-like DNA-binding protein</fullName>
    </submittedName>
</protein>
<dbReference type="SUPFAM" id="SSF51215">
    <property type="entry name" value="Regulatory protein AraC"/>
    <property type="match status" value="1"/>
</dbReference>
<keyword evidence="1" id="KW-0963">Cytoplasm</keyword>
<dbReference type="EMBL" id="JAFBCF010000001">
    <property type="protein sequence ID" value="MBM7797838.1"/>
    <property type="molecule type" value="Genomic_DNA"/>
</dbReference>
<dbReference type="PROSITE" id="PS00041">
    <property type="entry name" value="HTH_ARAC_FAMILY_1"/>
    <property type="match status" value="1"/>
</dbReference>
<dbReference type="InterPro" id="IPR018060">
    <property type="entry name" value="HTH_AraC"/>
</dbReference>
<name>A0ABS2RGN0_9ACTN</name>
<dbReference type="Proteomes" id="UP000704762">
    <property type="component" value="Unassembled WGS sequence"/>
</dbReference>
<dbReference type="Pfam" id="PF12833">
    <property type="entry name" value="HTH_18"/>
    <property type="match status" value="1"/>
</dbReference>
<evidence type="ECO:0000259" key="6">
    <source>
        <dbReference type="PROSITE" id="PS01124"/>
    </source>
</evidence>
<evidence type="ECO:0000256" key="4">
    <source>
        <dbReference type="ARBA" id="ARBA00023159"/>
    </source>
</evidence>
<keyword evidence="3" id="KW-0238">DNA-binding</keyword>
<gene>
    <name evidence="7" type="ORF">JOE57_000759</name>
</gene>
<dbReference type="InterPro" id="IPR050204">
    <property type="entry name" value="AraC_XylS_family_regulators"/>
</dbReference>
<dbReference type="SMART" id="SM00342">
    <property type="entry name" value="HTH_ARAC"/>
    <property type="match status" value="1"/>
</dbReference>
<dbReference type="PANTHER" id="PTHR46796">
    <property type="entry name" value="HTH-TYPE TRANSCRIPTIONAL ACTIVATOR RHAS-RELATED"/>
    <property type="match status" value="1"/>
</dbReference>
<keyword evidence="4" id="KW-0010">Activator</keyword>
<keyword evidence="5" id="KW-0804">Transcription</keyword>
<organism evidence="7 8">
    <name type="scientific">Microlunatus panaciterrae</name>
    <dbReference type="NCBI Taxonomy" id="400768"/>
    <lineage>
        <taxon>Bacteria</taxon>
        <taxon>Bacillati</taxon>
        <taxon>Actinomycetota</taxon>
        <taxon>Actinomycetes</taxon>
        <taxon>Propionibacteriales</taxon>
        <taxon>Propionibacteriaceae</taxon>
        <taxon>Microlunatus</taxon>
    </lineage>
</organism>
<dbReference type="Gene3D" id="1.10.10.60">
    <property type="entry name" value="Homeodomain-like"/>
    <property type="match status" value="2"/>
</dbReference>
<dbReference type="PROSITE" id="PS01124">
    <property type="entry name" value="HTH_ARAC_FAMILY_2"/>
    <property type="match status" value="1"/>
</dbReference>
<dbReference type="SUPFAM" id="SSF46689">
    <property type="entry name" value="Homeodomain-like"/>
    <property type="match status" value="2"/>
</dbReference>
<evidence type="ECO:0000313" key="8">
    <source>
        <dbReference type="Proteomes" id="UP000704762"/>
    </source>
</evidence>
<evidence type="ECO:0000256" key="2">
    <source>
        <dbReference type="ARBA" id="ARBA00023015"/>
    </source>
</evidence>
<keyword evidence="8" id="KW-1185">Reference proteome</keyword>
<dbReference type="PANTHER" id="PTHR46796:SF13">
    <property type="entry name" value="HTH-TYPE TRANSCRIPTIONAL ACTIVATOR RHAS"/>
    <property type="match status" value="1"/>
</dbReference>
<dbReference type="Gene3D" id="2.60.120.10">
    <property type="entry name" value="Jelly Rolls"/>
    <property type="match status" value="1"/>
</dbReference>
<evidence type="ECO:0000313" key="7">
    <source>
        <dbReference type="EMBL" id="MBM7797838.1"/>
    </source>
</evidence>
<proteinExistence type="predicted"/>
<reference evidence="7 8" key="1">
    <citation type="submission" date="2021-01" db="EMBL/GenBank/DDBJ databases">
        <title>Sequencing the genomes of 1000 actinobacteria strains.</title>
        <authorList>
            <person name="Klenk H.-P."/>
        </authorList>
    </citation>
    <scope>NUCLEOTIDE SEQUENCE [LARGE SCALE GENOMIC DNA]</scope>
    <source>
        <strain evidence="7 8">DSM 18662</strain>
    </source>
</reference>
<dbReference type="InterPro" id="IPR003313">
    <property type="entry name" value="AraC-bd"/>
</dbReference>
<evidence type="ECO:0000256" key="1">
    <source>
        <dbReference type="ARBA" id="ARBA00022490"/>
    </source>
</evidence>
<dbReference type="InterPro" id="IPR037923">
    <property type="entry name" value="HTH-like"/>
</dbReference>
<dbReference type="InterPro" id="IPR018062">
    <property type="entry name" value="HTH_AraC-typ_CS"/>
</dbReference>
<accession>A0ABS2RGN0</accession>
<feature type="domain" description="HTH araC/xylS-type" evidence="6">
    <location>
        <begin position="196"/>
        <end position="294"/>
    </location>
</feature>
<dbReference type="InterPro" id="IPR014710">
    <property type="entry name" value="RmlC-like_jellyroll"/>
</dbReference>